<dbReference type="AlphaFoldDB" id="A0A9P4MSF7"/>
<reference evidence="10" key="1">
    <citation type="journal article" date="2020" name="Stud. Mycol.">
        <title>101 Dothideomycetes genomes: a test case for predicting lifestyles and emergence of pathogens.</title>
        <authorList>
            <person name="Haridas S."/>
            <person name="Albert R."/>
            <person name="Binder M."/>
            <person name="Bloem J."/>
            <person name="Labutti K."/>
            <person name="Salamov A."/>
            <person name="Andreopoulos B."/>
            <person name="Baker S."/>
            <person name="Barry K."/>
            <person name="Bills G."/>
            <person name="Bluhm B."/>
            <person name="Cannon C."/>
            <person name="Castanera R."/>
            <person name="Culley D."/>
            <person name="Daum C."/>
            <person name="Ezra D."/>
            <person name="Gonzalez J."/>
            <person name="Henrissat B."/>
            <person name="Kuo A."/>
            <person name="Liang C."/>
            <person name="Lipzen A."/>
            <person name="Lutzoni F."/>
            <person name="Magnuson J."/>
            <person name="Mondo S."/>
            <person name="Nolan M."/>
            <person name="Ohm R."/>
            <person name="Pangilinan J."/>
            <person name="Park H.-J."/>
            <person name="Ramirez L."/>
            <person name="Alfaro M."/>
            <person name="Sun H."/>
            <person name="Tritt A."/>
            <person name="Yoshinaga Y."/>
            <person name="Zwiers L.-H."/>
            <person name="Turgeon B."/>
            <person name="Goodwin S."/>
            <person name="Spatafora J."/>
            <person name="Crous P."/>
            <person name="Grigoriev I."/>
        </authorList>
    </citation>
    <scope>NUCLEOTIDE SEQUENCE</scope>
    <source>
        <strain evidence="10">ATCC 74209</strain>
    </source>
</reference>
<dbReference type="SUPFAM" id="SSF57667">
    <property type="entry name" value="beta-beta-alpha zinc fingers"/>
    <property type="match status" value="1"/>
</dbReference>
<dbReference type="OrthoDB" id="40579at2759"/>
<dbReference type="Gene3D" id="4.10.240.10">
    <property type="entry name" value="Zn(2)-C6 fungal-type DNA-binding domain"/>
    <property type="match status" value="1"/>
</dbReference>
<evidence type="ECO:0008006" key="12">
    <source>
        <dbReference type="Google" id="ProtNLM"/>
    </source>
</evidence>
<keyword evidence="3" id="KW-0805">Transcription regulation</keyword>
<dbReference type="InterPro" id="IPR001138">
    <property type="entry name" value="Zn2Cys6_DnaBD"/>
</dbReference>
<feature type="compositionally biased region" description="Polar residues" evidence="7">
    <location>
        <begin position="218"/>
        <end position="232"/>
    </location>
</feature>
<dbReference type="GO" id="GO:0008270">
    <property type="term" value="F:zinc ion binding"/>
    <property type="evidence" value="ECO:0007669"/>
    <property type="project" value="UniProtKB-KW"/>
</dbReference>
<comment type="caution">
    <text evidence="10">The sequence shown here is derived from an EMBL/GenBank/DDBJ whole genome shotgun (WGS) entry which is preliminary data.</text>
</comment>
<evidence type="ECO:0000256" key="6">
    <source>
        <dbReference type="PROSITE-ProRule" id="PRU00042"/>
    </source>
</evidence>
<name>A0A9P4MSF7_9PLEO</name>
<evidence type="ECO:0000313" key="11">
    <source>
        <dbReference type="Proteomes" id="UP000799536"/>
    </source>
</evidence>
<evidence type="ECO:0000259" key="8">
    <source>
        <dbReference type="PROSITE" id="PS50048"/>
    </source>
</evidence>
<feature type="compositionally biased region" description="Basic and acidic residues" evidence="7">
    <location>
        <begin position="1"/>
        <end position="16"/>
    </location>
</feature>
<protein>
    <recommendedName>
        <fullName evidence="12">Zn(2)-C6 fungal-type domain-containing protein</fullName>
    </recommendedName>
</protein>
<feature type="compositionally biased region" description="Polar residues" evidence="7">
    <location>
        <begin position="176"/>
        <end position="197"/>
    </location>
</feature>
<dbReference type="PROSITE" id="PS00463">
    <property type="entry name" value="ZN2_CY6_FUNGAL_1"/>
    <property type="match status" value="1"/>
</dbReference>
<dbReference type="SMART" id="SM00066">
    <property type="entry name" value="GAL4"/>
    <property type="match status" value="1"/>
</dbReference>
<feature type="compositionally biased region" description="Basic and acidic residues" evidence="7">
    <location>
        <begin position="146"/>
        <end position="163"/>
    </location>
</feature>
<dbReference type="InterPro" id="IPR036864">
    <property type="entry name" value="Zn2-C6_fun-type_DNA-bd_sf"/>
</dbReference>
<proteinExistence type="predicted"/>
<dbReference type="PROSITE" id="PS00028">
    <property type="entry name" value="ZINC_FINGER_C2H2_1"/>
    <property type="match status" value="2"/>
</dbReference>
<evidence type="ECO:0000259" key="9">
    <source>
        <dbReference type="PROSITE" id="PS50157"/>
    </source>
</evidence>
<feature type="compositionally biased region" description="Polar residues" evidence="7">
    <location>
        <begin position="517"/>
        <end position="528"/>
    </location>
</feature>
<keyword evidence="5" id="KW-0539">Nucleus</keyword>
<dbReference type="PROSITE" id="PS50048">
    <property type="entry name" value="ZN2_CY6_FUNGAL_2"/>
    <property type="match status" value="1"/>
</dbReference>
<feature type="compositionally biased region" description="Polar residues" evidence="7">
    <location>
        <begin position="578"/>
        <end position="628"/>
    </location>
</feature>
<sequence>MDISLGRREEPEHYSEESLDQSEETRKQPVGPATINKIFCVVCGQQFSRAEHYERHYLRHTGLKPYTCGICYMGFSRRDLLQRHQGHVHALNRDNPDGQQPSSDTIARSAGRNPIACTNCANSKTKCDRGDPCKRCLTRNLKCEHRDKRRRDTGTKSQAKEKAASQSPPDSGNGDNGAQSTPDSCGSAMISQAQSPQEPAELQGHQQLPYFQPDGAATQLNWHSPLSQTSSPPGRHRRSRNHSIQDPHLGGQQQPTSSQPQPSPFPYDQPMSQYGQQTSPSIKQHRALPPSDGQERAPSLPSHPPLKSTNRPISQYDQAPKASHDQHVPNQVSTVPRSFTSLPDGIGPSLAGSQIPAQGLGNGIVPLESGPQQERALPIRTAHGSVSENPLSSHGTMGSTDGYAFPDLPSEYLAARGIRPEDISPALNVTGFTPMDPEFSYTPSTDLSYMANWGFNTGTYEEVYNNFPMDPSTGLPIDPMLLDTPKSDRATAQPPCQIQEPPVFAGAYSAHSTRQIGNSAGFVNQPKRQPSEDVRARKRRNISEGSATDFSTSSGTGTDRSFSPPQPKDSSVLPMNDLSPQTSLGSAITGTDGYFSSEQIGGSLTTNSNSMSRHPSTSGSDEGEQSFSFPVPGGTVVYSCYFIPSGDGAPNGGQGIAQIEPPAQRQCNHAKCPAAGCRKVSRF</sequence>
<evidence type="ECO:0000256" key="3">
    <source>
        <dbReference type="ARBA" id="ARBA00023015"/>
    </source>
</evidence>
<keyword evidence="6" id="KW-0863">Zinc-finger</keyword>
<organism evidence="10 11">
    <name type="scientific">Delitschia confertaspora ATCC 74209</name>
    <dbReference type="NCBI Taxonomy" id="1513339"/>
    <lineage>
        <taxon>Eukaryota</taxon>
        <taxon>Fungi</taxon>
        <taxon>Dikarya</taxon>
        <taxon>Ascomycota</taxon>
        <taxon>Pezizomycotina</taxon>
        <taxon>Dothideomycetes</taxon>
        <taxon>Pleosporomycetidae</taxon>
        <taxon>Pleosporales</taxon>
        <taxon>Delitschiaceae</taxon>
        <taxon>Delitschia</taxon>
    </lineage>
</organism>
<evidence type="ECO:0000256" key="1">
    <source>
        <dbReference type="ARBA" id="ARBA00022723"/>
    </source>
</evidence>
<dbReference type="InterPro" id="IPR013087">
    <property type="entry name" value="Znf_C2H2_type"/>
</dbReference>
<feature type="region of interest" description="Disordered" evidence="7">
    <location>
        <begin position="1"/>
        <end position="28"/>
    </location>
</feature>
<evidence type="ECO:0000256" key="4">
    <source>
        <dbReference type="ARBA" id="ARBA00023163"/>
    </source>
</evidence>
<feature type="region of interest" description="Disordered" evidence="7">
    <location>
        <begin position="90"/>
        <end position="110"/>
    </location>
</feature>
<feature type="region of interest" description="Disordered" evidence="7">
    <location>
        <begin position="216"/>
        <end position="369"/>
    </location>
</feature>
<evidence type="ECO:0000256" key="2">
    <source>
        <dbReference type="ARBA" id="ARBA00022833"/>
    </source>
</evidence>
<dbReference type="Pfam" id="PF00172">
    <property type="entry name" value="Zn_clus"/>
    <property type="match status" value="1"/>
</dbReference>
<feature type="compositionally biased region" description="Polar residues" evidence="7">
    <location>
        <begin position="97"/>
        <end position="106"/>
    </location>
</feature>
<dbReference type="InterPro" id="IPR036236">
    <property type="entry name" value="Znf_C2H2_sf"/>
</dbReference>
<dbReference type="CDD" id="cd00067">
    <property type="entry name" value="GAL4"/>
    <property type="match status" value="1"/>
</dbReference>
<dbReference type="PANTHER" id="PTHR47660">
    <property type="entry name" value="TRANSCRIPTION FACTOR WITH C2H2 AND ZN(2)-CYS(6) DNA BINDING DOMAIN (EUROFUNG)-RELATED-RELATED"/>
    <property type="match status" value="1"/>
</dbReference>
<feature type="domain" description="C2H2-type" evidence="9">
    <location>
        <begin position="66"/>
        <end position="94"/>
    </location>
</feature>
<dbReference type="SUPFAM" id="SSF57701">
    <property type="entry name" value="Zn2/Cys6 DNA-binding domain"/>
    <property type="match status" value="1"/>
</dbReference>
<keyword evidence="4" id="KW-0804">Transcription</keyword>
<evidence type="ECO:0000256" key="5">
    <source>
        <dbReference type="ARBA" id="ARBA00023242"/>
    </source>
</evidence>
<keyword evidence="1" id="KW-0479">Metal-binding</keyword>
<dbReference type="Gene3D" id="3.30.160.60">
    <property type="entry name" value="Classic Zinc Finger"/>
    <property type="match status" value="2"/>
</dbReference>
<feature type="compositionally biased region" description="Polar residues" evidence="7">
    <location>
        <begin position="328"/>
        <end position="341"/>
    </location>
</feature>
<gene>
    <name evidence="10" type="ORF">GQ43DRAFT_204711</name>
</gene>
<keyword evidence="2" id="KW-0862">Zinc</keyword>
<accession>A0A9P4MSF7</accession>
<dbReference type="SMART" id="SM00355">
    <property type="entry name" value="ZnF_C2H2"/>
    <property type="match status" value="2"/>
</dbReference>
<feature type="region of interest" description="Disordered" evidence="7">
    <location>
        <begin position="146"/>
        <end position="202"/>
    </location>
</feature>
<feature type="domain" description="Zn(2)-C6 fungal-type" evidence="8">
    <location>
        <begin position="116"/>
        <end position="145"/>
    </location>
</feature>
<feature type="compositionally biased region" description="Low complexity" evidence="7">
    <location>
        <begin position="545"/>
        <end position="563"/>
    </location>
</feature>
<keyword evidence="11" id="KW-1185">Reference proteome</keyword>
<dbReference type="PROSITE" id="PS50157">
    <property type="entry name" value="ZINC_FINGER_C2H2_2"/>
    <property type="match status" value="2"/>
</dbReference>
<feature type="region of interest" description="Disordered" evidence="7">
    <location>
        <begin position="517"/>
        <end position="628"/>
    </location>
</feature>
<feature type="compositionally biased region" description="Polar residues" evidence="7">
    <location>
        <begin position="271"/>
        <end position="282"/>
    </location>
</feature>
<feature type="domain" description="C2H2-type" evidence="9">
    <location>
        <begin position="38"/>
        <end position="65"/>
    </location>
</feature>
<dbReference type="Proteomes" id="UP000799536">
    <property type="component" value="Unassembled WGS sequence"/>
</dbReference>
<dbReference type="GO" id="GO:0000981">
    <property type="term" value="F:DNA-binding transcription factor activity, RNA polymerase II-specific"/>
    <property type="evidence" value="ECO:0007669"/>
    <property type="project" value="InterPro"/>
</dbReference>
<dbReference type="EMBL" id="ML993884">
    <property type="protein sequence ID" value="KAF2204099.1"/>
    <property type="molecule type" value="Genomic_DNA"/>
</dbReference>
<evidence type="ECO:0000256" key="7">
    <source>
        <dbReference type="SAM" id="MobiDB-lite"/>
    </source>
</evidence>
<feature type="compositionally biased region" description="Polar residues" evidence="7">
    <location>
        <begin position="307"/>
        <end position="317"/>
    </location>
</feature>
<evidence type="ECO:0000313" key="10">
    <source>
        <dbReference type="EMBL" id="KAF2204099.1"/>
    </source>
</evidence>